<dbReference type="Proteomes" id="UP001054837">
    <property type="component" value="Unassembled WGS sequence"/>
</dbReference>
<organism evidence="1 2">
    <name type="scientific">Caerostris darwini</name>
    <dbReference type="NCBI Taxonomy" id="1538125"/>
    <lineage>
        <taxon>Eukaryota</taxon>
        <taxon>Metazoa</taxon>
        <taxon>Ecdysozoa</taxon>
        <taxon>Arthropoda</taxon>
        <taxon>Chelicerata</taxon>
        <taxon>Arachnida</taxon>
        <taxon>Araneae</taxon>
        <taxon>Araneomorphae</taxon>
        <taxon>Entelegynae</taxon>
        <taxon>Araneoidea</taxon>
        <taxon>Araneidae</taxon>
        <taxon>Caerostris</taxon>
    </lineage>
</organism>
<protein>
    <submittedName>
        <fullName evidence="1">Uncharacterized protein</fullName>
    </submittedName>
</protein>
<evidence type="ECO:0000313" key="2">
    <source>
        <dbReference type="Proteomes" id="UP001054837"/>
    </source>
</evidence>
<gene>
    <name evidence="1" type="ORF">CDAR_94821</name>
</gene>
<dbReference type="AlphaFoldDB" id="A0AAV4PKP8"/>
<accession>A0AAV4PKP8</accession>
<keyword evidence="2" id="KW-1185">Reference proteome</keyword>
<reference evidence="1 2" key="1">
    <citation type="submission" date="2021-06" db="EMBL/GenBank/DDBJ databases">
        <title>Caerostris darwini draft genome.</title>
        <authorList>
            <person name="Kono N."/>
            <person name="Arakawa K."/>
        </authorList>
    </citation>
    <scope>NUCLEOTIDE SEQUENCE [LARGE SCALE GENOMIC DNA]</scope>
</reference>
<evidence type="ECO:0000313" key="1">
    <source>
        <dbReference type="EMBL" id="GIX97005.1"/>
    </source>
</evidence>
<name>A0AAV4PKP8_9ARAC</name>
<sequence>MVNPTRRAPIDKEFRLQKRLTYKLWKSERPIVFPPPYPSGSTEGGVVMLERVATFGFQQRTVPPIRCLSANCTAPVRWRRVEIASFVKERVLPLLSSRWGKHGRVPSMQSVTERHCFSLSPTGCFCWSCLKIYVTRMLHSMTLNSIFLLMAL</sequence>
<proteinExistence type="predicted"/>
<comment type="caution">
    <text evidence="1">The sequence shown here is derived from an EMBL/GenBank/DDBJ whole genome shotgun (WGS) entry which is preliminary data.</text>
</comment>
<dbReference type="EMBL" id="BPLQ01003002">
    <property type="protein sequence ID" value="GIX97005.1"/>
    <property type="molecule type" value="Genomic_DNA"/>
</dbReference>